<dbReference type="PROSITE" id="PS51900">
    <property type="entry name" value="CB"/>
    <property type="match status" value="1"/>
</dbReference>
<dbReference type="InterPro" id="IPR011010">
    <property type="entry name" value="DNA_brk_join_enz"/>
</dbReference>
<dbReference type="InterPro" id="IPR013762">
    <property type="entry name" value="Integrase-like_cat_sf"/>
</dbReference>
<keyword evidence="8 9" id="KW-0131">Cell cycle</keyword>
<comment type="subcellular location">
    <subcellularLocation>
        <location evidence="1 9">Cytoplasm</location>
    </subcellularLocation>
</comment>
<dbReference type="SUPFAM" id="SSF47823">
    <property type="entry name" value="lambda integrase-like, N-terminal domain"/>
    <property type="match status" value="1"/>
</dbReference>
<evidence type="ECO:0000256" key="7">
    <source>
        <dbReference type="ARBA" id="ARBA00023172"/>
    </source>
</evidence>
<dbReference type="Gene3D" id="1.10.443.10">
    <property type="entry name" value="Intergrase catalytic core"/>
    <property type="match status" value="1"/>
</dbReference>
<evidence type="ECO:0000256" key="2">
    <source>
        <dbReference type="ARBA" id="ARBA00022490"/>
    </source>
</evidence>
<dbReference type="SUPFAM" id="SSF56349">
    <property type="entry name" value="DNA breaking-rejoining enzymes"/>
    <property type="match status" value="1"/>
</dbReference>
<evidence type="ECO:0000256" key="6">
    <source>
        <dbReference type="ARBA" id="ARBA00023125"/>
    </source>
</evidence>
<dbReference type="RefSeq" id="WP_341839808.1">
    <property type="nucleotide sequence ID" value="NZ_CP149792.1"/>
</dbReference>
<feature type="domain" description="Core-binding (CB)" evidence="11">
    <location>
        <begin position="1"/>
        <end position="87"/>
    </location>
</feature>
<evidence type="ECO:0000256" key="9">
    <source>
        <dbReference type="HAMAP-Rule" id="MF_01808"/>
    </source>
</evidence>
<dbReference type="CDD" id="cd00798">
    <property type="entry name" value="INT_XerDC_C"/>
    <property type="match status" value="1"/>
</dbReference>
<feature type="active site" evidence="9">
    <location>
        <position position="269"/>
    </location>
</feature>
<dbReference type="EMBL" id="CP150096">
    <property type="protein sequence ID" value="WZN45050.1"/>
    <property type="molecule type" value="Genomic_DNA"/>
</dbReference>
<dbReference type="Pfam" id="PF02899">
    <property type="entry name" value="Phage_int_SAM_1"/>
    <property type="match status" value="1"/>
</dbReference>
<feature type="active site" evidence="9">
    <location>
        <position position="173"/>
    </location>
</feature>
<comment type="function">
    <text evidence="9">Site-specific tyrosine recombinase, which acts by catalyzing the cutting and rejoining of the recombining DNA molecules. The XerC-XerD complex is essential to convert dimers of the bacterial chromosome into monomers to permit their segregation at cell division. It also contributes to the segregational stability of plasmids.</text>
</comment>
<dbReference type="InterPro" id="IPR004107">
    <property type="entry name" value="Integrase_SAM-like_N"/>
</dbReference>
<dbReference type="PROSITE" id="PS51898">
    <property type="entry name" value="TYR_RECOMBINASE"/>
    <property type="match status" value="1"/>
</dbReference>
<feature type="active site" evidence="9">
    <location>
        <position position="295"/>
    </location>
</feature>
<proteinExistence type="inferred from homology"/>
<evidence type="ECO:0000259" key="10">
    <source>
        <dbReference type="PROSITE" id="PS51898"/>
    </source>
</evidence>
<evidence type="ECO:0000256" key="1">
    <source>
        <dbReference type="ARBA" id="ARBA00004496"/>
    </source>
</evidence>
<dbReference type="InterPro" id="IPR010998">
    <property type="entry name" value="Integrase_recombinase_N"/>
</dbReference>
<dbReference type="InterPro" id="IPR023009">
    <property type="entry name" value="Tyrosine_recombinase_XerC/XerD"/>
</dbReference>
<dbReference type="Proteomes" id="UP001449657">
    <property type="component" value="Chromosome"/>
</dbReference>
<keyword evidence="5 9" id="KW-0229">DNA integration</keyword>
<comment type="similarity">
    <text evidence="9">Belongs to the 'phage' integrase family. XerC subfamily.</text>
</comment>
<dbReference type="PANTHER" id="PTHR30349">
    <property type="entry name" value="PHAGE INTEGRASE-RELATED"/>
    <property type="match status" value="1"/>
</dbReference>
<evidence type="ECO:0000256" key="3">
    <source>
        <dbReference type="ARBA" id="ARBA00022618"/>
    </source>
</evidence>
<organism evidence="12 13">
    <name type="scientific">Chitinophaga caseinilytica</name>
    <dbReference type="NCBI Taxonomy" id="2267521"/>
    <lineage>
        <taxon>Bacteria</taxon>
        <taxon>Pseudomonadati</taxon>
        <taxon>Bacteroidota</taxon>
        <taxon>Chitinophagia</taxon>
        <taxon>Chitinophagales</taxon>
        <taxon>Chitinophagaceae</taxon>
        <taxon>Chitinophaga</taxon>
    </lineage>
</organism>
<keyword evidence="13" id="KW-1185">Reference proteome</keyword>
<evidence type="ECO:0000256" key="4">
    <source>
        <dbReference type="ARBA" id="ARBA00022829"/>
    </source>
</evidence>
<feature type="active site" evidence="9">
    <location>
        <position position="197"/>
    </location>
</feature>
<name>A0ABZ2Z0S4_9BACT</name>
<comment type="subunit">
    <text evidence="9">Forms a cyclic heterotetrameric complex composed of two molecules of XerC and two molecules of XerD.</text>
</comment>
<feature type="active site" description="O-(3'-phospho-DNA)-tyrosine intermediate" evidence="9">
    <location>
        <position position="304"/>
    </location>
</feature>
<dbReference type="InterPro" id="IPR002104">
    <property type="entry name" value="Integrase_catalytic"/>
</dbReference>
<keyword evidence="6 9" id="KW-0238">DNA-binding</keyword>
<feature type="domain" description="Tyr recombinase" evidence="10">
    <location>
        <begin position="108"/>
        <end position="317"/>
    </location>
</feature>
<dbReference type="PANTHER" id="PTHR30349:SF81">
    <property type="entry name" value="TYROSINE RECOMBINASE XERC"/>
    <property type="match status" value="1"/>
</dbReference>
<keyword evidence="7 9" id="KW-0233">DNA recombination</keyword>
<evidence type="ECO:0000313" key="13">
    <source>
        <dbReference type="Proteomes" id="UP001449657"/>
    </source>
</evidence>
<evidence type="ECO:0000256" key="8">
    <source>
        <dbReference type="ARBA" id="ARBA00023306"/>
    </source>
</evidence>
<gene>
    <name evidence="9" type="primary">xerC</name>
    <name evidence="12" type="ORF">WJU22_19320</name>
</gene>
<protein>
    <recommendedName>
        <fullName evidence="9">Tyrosine recombinase XerC</fullName>
    </recommendedName>
</protein>
<dbReference type="InterPro" id="IPR050090">
    <property type="entry name" value="Tyrosine_recombinase_XerCD"/>
</dbReference>
<sequence>MWEASINGFKVHLRMERSLSAHTIEAYERDVKILTRYLLQAGKPVGPEAISLEELEGCVRWVAELGMTATSQARMISGIRTFFRYLLLEDMVPHDPSQLLEAPKTPRKLPDFLSVQEIDAMIAQVPEHVGFKKDPKSGQYKLDPETGQKIPNDEHLVQRNIALLETMYACGLRVSEAVGLRLSQLYFQEGFIRVTGKGDKERLIPIGDSTVEHINIYRKDFRSRIDIARGHEDILFLNRRGKGLTRVMVFLIIKELAALANIKKNISPHTFRHSFATHLVEAGADLVSVQEMLGHESITTTEIYTHLNREYLRDMLVQFHPAFNR</sequence>
<dbReference type="Pfam" id="PF00589">
    <property type="entry name" value="Phage_integrase"/>
    <property type="match status" value="1"/>
</dbReference>
<accession>A0ABZ2Z0S4</accession>
<dbReference type="NCBIfam" id="NF001399">
    <property type="entry name" value="PRK00283.1"/>
    <property type="match status" value="1"/>
</dbReference>
<evidence type="ECO:0000259" key="11">
    <source>
        <dbReference type="PROSITE" id="PS51900"/>
    </source>
</evidence>
<keyword evidence="4 9" id="KW-0159">Chromosome partition</keyword>
<dbReference type="HAMAP" id="MF_01808">
    <property type="entry name" value="Recomb_XerC_XerD"/>
    <property type="match status" value="1"/>
</dbReference>
<dbReference type="Gene3D" id="1.10.150.130">
    <property type="match status" value="1"/>
</dbReference>
<evidence type="ECO:0000313" key="12">
    <source>
        <dbReference type="EMBL" id="WZN45050.1"/>
    </source>
</evidence>
<keyword evidence="2 9" id="KW-0963">Cytoplasm</keyword>
<evidence type="ECO:0000256" key="5">
    <source>
        <dbReference type="ARBA" id="ARBA00022908"/>
    </source>
</evidence>
<keyword evidence="3 9" id="KW-0132">Cell division</keyword>
<dbReference type="InterPro" id="IPR044068">
    <property type="entry name" value="CB"/>
</dbReference>
<reference evidence="12 13" key="1">
    <citation type="submission" date="2024-03" db="EMBL/GenBank/DDBJ databases">
        <title>Chitinophaga caseinilytica sp. nov., a casein hydrolysing bacterium isolated from forest soil.</title>
        <authorList>
            <person name="Lee D.S."/>
            <person name="Han D.M."/>
            <person name="Baek J.H."/>
            <person name="Choi D.G."/>
            <person name="Jeon J.H."/>
            <person name="Jeon C.O."/>
        </authorList>
    </citation>
    <scope>NUCLEOTIDE SEQUENCE [LARGE SCALE GENOMIC DNA]</scope>
    <source>
        <strain evidence="12 13">KACC 19118</strain>
    </source>
</reference>
<feature type="active site" evidence="9">
    <location>
        <position position="272"/>
    </location>
</feature>